<organism evidence="1 2">
    <name type="scientific">Bradyrhizobium hipponense</name>
    <dbReference type="NCBI Taxonomy" id="2605638"/>
    <lineage>
        <taxon>Bacteria</taxon>
        <taxon>Pseudomonadati</taxon>
        <taxon>Pseudomonadota</taxon>
        <taxon>Alphaproteobacteria</taxon>
        <taxon>Hyphomicrobiales</taxon>
        <taxon>Nitrobacteraceae</taxon>
        <taxon>Bradyrhizobium</taxon>
    </lineage>
</organism>
<gene>
    <name evidence="1" type="ORF">FXV83_16015</name>
</gene>
<proteinExistence type="predicted"/>
<keyword evidence="2" id="KW-1185">Reference proteome</keyword>
<reference evidence="1 2" key="1">
    <citation type="submission" date="2019-08" db="EMBL/GenBank/DDBJ databases">
        <title>Bradyrhizobium hipponensis sp. nov., a rhizobium isolated from a Lupinus angustifolius root nodule in Tunisia.</title>
        <authorList>
            <person name="Off K."/>
            <person name="Rejili M."/>
            <person name="Mars M."/>
            <person name="Brachmann A."/>
            <person name="Marin M."/>
        </authorList>
    </citation>
    <scope>NUCLEOTIDE SEQUENCE [LARGE SCALE GENOMIC DNA]</scope>
    <source>
        <strain evidence="2">aSej3</strain>
    </source>
</reference>
<dbReference type="EMBL" id="VSTH01000051">
    <property type="protein sequence ID" value="TYO65439.1"/>
    <property type="molecule type" value="Genomic_DNA"/>
</dbReference>
<evidence type="ECO:0000313" key="2">
    <source>
        <dbReference type="Proteomes" id="UP000324797"/>
    </source>
</evidence>
<sequence length="99" mass="10914">MVSRPFDHRHGLPEAEGFKLGQRVTMLDVCVGDDHEDNEHTILPGADGIIECIEMLAPPQGLTFTVWIPVNEMEGRGIVNVFDQGDGPITNFIKSKESP</sequence>
<comment type="caution">
    <text evidence="1">The sequence shown here is derived from an EMBL/GenBank/DDBJ whole genome shotgun (WGS) entry which is preliminary data.</text>
</comment>
<name>A0A5S4YWV9_9BRAD</name>
<evidence type="ECO:0000313" key="1">
    <source>
        <dbReference type="EMBL" id="TYO65439.1"/>
    </source>
</evidence>
<accession>A0A5S4YWV9</accession>
<protein>
    <recommendedName>
        <fullName evidence="3">Nitrogen fixation protein NifZ</fullName>
    </recommendedName>
</protein>
<dbReference type="Proteomes" id="UP000324797">
    <property type="component" value="Unassembled WGS sequence"/>
</dbReference>
<dbReference type="AlphaFoldDB" id="A0A5S4YWV9"/>
<evidence type="ECO:0008006" key="3">
    <source>
        <dbReference type="Google" id="ProtNLM"/>
    </source>
</evidence>
<dbReference type="RefSeq" id="WP_148740373.1">
    <property type="nucleotide sequence ID" value="NZ_VSTH01000051.1"/>
</dbReference>